<dbReference type="EnsemblProtists" id="EOD05323">
    <property type="protein sequence ID" value="EOD05323"/>
    <property type="gene ID" value="EMIHUDRAFT_97231"/>
</dbReference>
<evidence type="ECO:0000256" key="1">
    <source>
        <dbReference type="ARBA" id="ARBA00002598"/>
    </source>
</evidence>
<evidence type="ECO:0000256" key="4">
    <source>
        <dbReference type="ARBA" id="ARBA00022692"/>
    </source>
</evidence>
<reference evidence="12" key="1">
    <citation type="journal article" date="2013" name="Nature">
        <title>Pan genome of the phytoplankton Emiliania underpins its global distribution.</title>
        <authorList>
            <person name="Read B.A."/>
            <person name="Kegel J."/>
            <person name="Klute M.J."/>
            <person name="Kuo A."/>
            <person name="Lefebvre S.C."/>
            <person name="Maumus F."/>
            <person name="Mayer C."/>
            <person name="Miller J."/>
            <person name="Monier A."/>
            <person name="Salamov A."/>
            <person name="Young J."/>
            <person name="Aguilar M."/>
            <person name="Claverie J.M."/>
            <person name="Frickenhaus S."/>
            <person name="Gonzalez K."/>
            <person name="Herman E.K."/>
            <person name="Lin Y.C."/>
            <person name="Napier J."/>
            <person name="Ogata H."/>
            <person name="Sarno A.F."/>
            <person name="Shmutz J."/>
            <person name="Schroeder D."/>
            <person name="de Vargas C."/>
            <person name="Verret F."/>
            <person name="von Dassow P."/>
            <person name="Valentin K."/>
            <person name="Van de Peer Y."/>
            <person name="Wheeler G."/>
            <person name="Dacks J.B."/>
            <person name="Delwiche C.F."/>
            <person name="Dyhrman S.T."/>
            <person name="Glockner G."/>
            <person name="John U."/>
            <person name="Richards T."/>
            <person name="Worden A.Z."/>
            <person name="Zhang X."/>
            <person name="Grigoriev I.V."/>
            <person name="Allen A.E."/>
            <person name="Bidle K."/>
            <person name="Borodovsky M."/>
            <person name="Bowler C."/>
            <person name="Brownlee C."/>
            <person name="Cock J.M."/>
            <person name="Elias M."/>
            <person name="Gladyshev V.N."/>
            <person name="Groth M."/>
            <person name="Guda C."/>
            <person name="Hadaegh A."/>
            <person name="Iglesias-Rodriguez M.D."/>
            <person name="Jenkins J."/>
            <person name="Jones B.M."/>
            <person name="Lawson T."/>
            <person name="Leese F."/>
            <person name="Lindquist E."/>
            <person name="Lobanov A."/>
            <person name="Lomsadze A."/>
            <person name="Malik S.B."/>
            <person name="Marsh M.E."/>
            <person name="Mackinder L."/>
            <person name="Mock T."/>
            <person name="Mueller-Roeber B."/>
            <person name="Pagarete A."/>
            <person name="Parker M."/>
            <person name="Probert I."/>
            <person name="Quesneville H."/>
            <person name="Raines C."/>
            <person name="Rensing S.A."/>
            <person name="Riano-Pachon D.M."/>
            <person name="Richier S."/>
            <person name="Rokitta S."/>
            <person name="Shiraiwa Y."/>
            <person name="Soanes D.M."/>
            <person name="van der Giezen M."/>
            <person name="Wahlund T.M."/>
            <person name="Williams B."/>
            <person name="Wilson W."/>
            <person name="Wolfe G."/>
            <person name="Wurch L.L."/>
        </authorList>
    </citation>
    <scope>NUCLEOTIDE SEQUENCE</scope>
</reference>
<feature type="region of interest" description="Disordered" evidence="9">
    <location>
        <begin position="16"/>
        <end position="38"/>
    </location>
</feature>
<proteinExistence type="inferred from homology"/>
<dbReference type="GeneID" id="17251422"/>
<dbReference type="GO" id="GO:0005886">
    <property type="term" value="C:plasma membrane"/>
    <property type="evidence" value="ECO:0007669"/>
    <property type="project" value="UniProtKB-SubCell"/>
</dbReference>
<evidence type="ECO:0008006" key="13">
    <source>
        <dbReference type="Google" id="ProtNLM"/>
    </source>
</evidence>
<evidence type="ECO:0000313" key="11">
    <source>
        <dbReference type="EnsemblProtists" id="EOD05323"/>
    </source>
</evidence>
<feature type="transmembrane region" description="Helical" evidence="10">
    <location>
        <begin position="304"/>
        <end position="322"/>
    </location>
</feature>
<feature type="transmembrane region" description="Helical" evidence="10">
    <location>
        <begin position="211"/>
        <end position="237"/>
    </location>
</feature>
<evidence type="ECO:0000313" key="12">
    <source>
        <dbReference type="Proteomes" id="UP000013827"/>
    </source>
</evidence>
<feature type="transmembrane region" description="Helical" evidence="10">
    <location>
        <begin position="334"/>
        <end position="354"/>
    </location>
</feature>
<feature type="transmembrane region" description="Helical" evidence="10">
    <location>
        <begin position="271"/>
        <end position="292"/>
    </location>
</feature>
<reference evidence="11" key="2">
    <citation type="submission" date="2024-10" db="UniProtKB">
        <authorList>
            <consortium name="EnsemblProtists"/>
        </authorList>
    </citation>
    <scope>IDENTIFICATION</scope>
</reference>
<keyword evidence="5 10" id="KW-1133">Transmembrane helix</keyword>
<dbReference type="OMA" id="LQSYGFW"/>
<feature type="transmembrane region" description="Helical" evidence="10">
    <location>
        <begin position="118"/>
        <end position="141"/>
    </location>
</feature>
<comment type="catalytic activity">
    <reaction evidence="8">
        <text>fluoride(in) = fluoride(out)</text>
        <dbReference type="Rhea" id="RHEA:76159"/>
        <dbReference type="ChEBI" id="CHEBI:17051"/>
    </reaction>
    <physiologicalReaction direction="left-to-right" evidence="8">
        <dbReference type="Rhea" id="RHEA:76160"/>
    </physiologicalReaction>
</comment>
<keyword evidence="4 10" id="KW-0812">Transmembrane</keyword>
<keyword evidence="6 10" id="KW-0472">Membrane</keyword>
<dbReference type="RefSeq" id="XP_005757752.1">
    <property type="nucleotide sequence ID" value="XM_005757695.1"/>
</dbReference>
<dbReference type="KEGG" id="ehx:EMIHUDRAFT_97231"/>
<comment type="subcellular location">
    <subcellularLocation>
        <location evidence="2">Cell membrane</location>
        <topology evidence="2">Multi-pass membrane protein</topology>
    </subcellularLocation>
</comment>
<feature type="transmembrane region" description="Helical" evidence="10">
    <location>
        <begin position="77"/>
        <end position="98"/>
    </location>
</feature>
<dbReference type="InterPro" id="IPR003691">
    <property type="entry name" value="FluC"/>
</dbReference>
<keyword evidence="12" id="KW-1185">Reference proteome</keyword>
<dbReference type="HOGENOM" id="CLU_030507_3_0_1"/>
<sequence length="451" mass="46930">MRLSAVTAVGRHLKVESADAPPPLPTSTTTSTPELPAEAEAKLEFPTEAEVQLEVGGPIDSKKSLVEEHAADHHCEWVDATLSLVLFGKLGVASRFFISRAFLGGRHFDDATPLFVALPANIIGTFLLGLLCPGAAAARLLPAEADDRRRHIGAAGLAGRPAARVNAAILLGLRTGFCGCLTTFSSWNQAMVQLVAAEKDGVIIMGLKGALLGYAIGLLLPIVALHLGQAAALYAGLRLTPRGRSSHGADPSQAAAGGCSASTAAWWRCGAALALLLAVAAELGVGLSLIPGMDGWADELTRRFFLGLLFAPAGVLLRRGLALKLNARCPPFPLGTFSGNVLSCAVMALLYEAIDDDDDDAPHFALVARAVGLGFCGSLSTVSTFADEVSERLRPSAATKGECTCAGVLYALASLACTFGVGFLAYALTQRCDELDRFCHTGGADALRWLG</sequence>
<dbReference type="GO" id="GO:1903425">
    <property type="term" value="F:fluoride transmembrane transporter activity"/>
    <property type="evidence" value="ECO:0007669"/>
    <property type="project" value="TreeGrafter"/>
</dbReference>
<organism evidence="11 12">
    <name type="scientific">Emiliania huxleyi (strain CCMP1516)</name>
    <dbReference type="NCBI Taxonomy" id="280463"/>
    <lineage>
        <taxon>Eukaryota</taxon>
        <taxon>Haptista</taxon>
        <taxon>Haptophyta</taxon>
        <taxon>Prymnesiophyceae</taxon>
        <taxon>Isochrysidales</taxon>
        <taxon>Noelaerhabdaceae</taxon>
        <taxon>Emiliania</taxon>
    </lineage>
</organism>
<evidence type="ECO:0000256" key="10">
    <source>
        <dbReference type="SAM" id="Phobius"/>
    </source>
</evidence>
<dbReference type="PANTHER" id="PTHR28259:SF1">
    <property type="entry name" value="FLUORIDE EXPORT PROTEIN 1-RELATED"/>
    <property type="match status" value="1"/>
</dbReference>
<dbReference type="PaxDb" id="2903-EOD05323"/>
<keyword evidence="3" id="KW-1003">Cell membrane</keyword>
<evidence type="ECO:0000256" key="8">
    <source>
        <dbReference type="ARBA" id="ARBA00035585"/>
    </source>
</evidence>
<evidence type="ECO:0000256" key="9">
    <source>
        <dbReference type="SAM" id="MobiDB-lite"/>
    </source>
</evidence>
<evidence type="ECO:0000256" key="2">
    <source>
        <dbReference type="ARBA" id="ARBA00004651"/>
    </source>
</evidence>
<feature type="transmembrane region" description="Helical" evidence="10">
    <location>
        <begin position="407"/>
        <end position="428"/>
    </location>
</feature>
<dbReference type="AlphaFoldDB" id="A0A0D3I238"/>
<dbReference type="Pfam" id="PF02537">
    <property type="entry name" value="CRCB"/>
    <property type="match status" value="2"/>
</dbReference>
<comment type="function">
    <text evidence="1">Fluoride channel required for the rapid expulsion of cytoplasmic fluoride.</text>
</comment>
<evidence type="ECO:0000256" key="6">
    <source>
        <dbReference type="ARBA" id="ARBA00023136"/>
    </source>
</evidence>
<dbReference type="Proteomes" id="UP000013827">
    <property type="component" value="Unassembled WGS sequence"/>
</dbReference>
<evidence type="ECO:0000256" key="5">
    <source>
        <dbReference type="ARBA" id="ARBA00022989"/>
    </source>
</evidence>
<feature type="compositionally biased region" description="Low complexity" evidence="9">
    <location>
        <begin position="26"/>
        <end position="38"/>
    </location>
</feature>
<comment type="similarity">
    <text evidence="7">Belongs to the fluoride channel Fluc/FEX (TC 1.A.43) family.</text>
</comment>
<evidence type="ECO:0000256" key="7">
    <source>
        <dbReference type="ARBA" id="ARBA00035120"/>
    </source>
</evidence>
<feature type="transmembrane region" description="Helical" evidence="10">
    <location>
        <begin position="366"/>
        <end position="386"/>
    </location>
</feature>
<dbReference type="PANTHER" id="PTHR28259">
    <property type="entry name" value="FLUORIDE EXPORT PROTEIN 1-RELATED"/>
    <property type="match status" value="1"/>
</dbReference>
<protein>
    <recommendedName>
        <fullName evidence="13">Fluoride ion transporter CrcB</fullName>
    </recommendedName>
</protein>
<feature type="transmembrane region" description="Helical" evidence="10">
    <location>
        <begin position="162"/>
        <end position="184"/>
    </location>
</feature>
<accession>A0A0D3I238</accession>
<evidence type="ECO:0000256" key="3">
    <source>
        <dbReference type="ARBA" id="ARBA00022475"/>
    </source>
</evidence>
<name>A0A0D3I238_EMIH1</name>